<dbReference type="EMBL" id="JAPWDO010000005">
    <property type="protein sequence ID" value="KAJ5470670.1"/>
    <property type="molecule type" value="Genomic_DNA"/>
</dbReference>
<protein>
    <submittedName>
        <fullName evidence="1">Uncharacterized protein</fullName>
    </submittedName>
</protein>
<keyword evidence="2" id="KW-1185">Reference proteome</keyword>
<dbReference type="AlphaFoldDB" id="A0A9W9WNC3"/>
<comment type="caution">
    <text evidence="1">The sequence shown here is derived from an EMBL/GenBank/DDBJ whole genome shotgun (WGS) entry which is preliminary data.</text>
</comment>
<dbReference type="Proteomes" id="UP001147760">
    <property type="component" value="Unassembled WGS sequence"/>
</dbReference>
<organism evidence="1 2">
    <name type="scientific">Penicillium desertorum</name>
    <dbReference type="NCBI Taxonomy" id="1303715"/>
    <lineage>
        <taxon>Eukaryota</taxon>
        <taxon>Fungi</taxon>
        <taxon>Dikarya</taxon>
        <taxon>Ascomycota</taxon>
        <taxon>Pezizomycotina</taxon>
        <taxon>Eurotiomycetes</taxon>
        <taxon>Eurotiomycetidae</taxon>
        <taxon>Eurotiales</taxon>
        <taxon>Aspergillaceae</taxon>
        <taxon>Penicillium</taxon>
    </lineage>
</organism>
<sequence>MRARVDEDEDQDDYSPRYRTPPFCQHCGAKSHPGIWVPPLPPLRQKASRDVHQPLLGHCRLVVPGHIWRKQRRGVHTVIQNVNITVPVIDPAPVVTSTSLNTAILTQLDTALSVLYSKAGGCFQQSISRAFDAAVETKSIVLYFTDFKISGSNYGNIPDVVGLQDVAGWGVESALGARSTFPPAKDCPTAPGYAGARVLNAAILTQLDTALSGLHIKPGIPMHLCVIMNNVNVTTNILTHKKAPPVAPDTSLLDRVTRVPTKPKSSIPNRRPVPTDSIHIKPAFAQPSFARPAFPSRFMTSGKQMVACRCIQGYWDDMKDLPTI</sequence>
<gene>
    <name evidence="1" type="ORF">N7530_008027</name>
</gene>
<dbReference type="OrthoDB" id="4358295at2759"/>
<evidence type="ECO:0000313" key="1">
    <source>
        <dbReference type="EMBL" id="KAJ5470670.1"/>
    </source>
</evidence>
<reference evidence="1" key="2">
    <citation type="journal article" date="2023" name="IMA Fungus">
        <title>Comparative genomic study of the Penicillium genus elucidates a diverse pangenome and 15 lateral gene transfer events.</title>
        <authorList>
            <person name="Petersen C."/>
            <person name="Sorensen T."/>
            <person name="Nielsen M.R."/>
            <person name="Sondergaard T.E."/>
            <person name="Sorensen J.L."/>
            <person name="Fitzpatrick D.A."/>
            <person name="Frisvad J.C."/>
            <person name="Nielsen K.L."/>
        </authorList>
    </citation>
    <scope>NUCLEOTIDE SEQUENCE</scope>
    <source>
        <strain evidence="1">IBT 17660</strain>
    </source>
</reference>
<evidence type="ECO:0000313" key="2">
    <source>
        <dbReference type="Proteomes" id="UP001147760"/>
    </source>
</evidence>
<name>A0A9W9WNC3_9EURO</name>
<reference evidence="1" key="1">
    <citation type="submission" date="2022-12" db="EMBL/GenBank/DDBJ databases">
        <authorList>
            <person name="Petersen C."/>
        </authorList>
    </citation>
    <scope>NUCLEOTIDE SEQUENCE</scope>
    <source>
        <strain evidence="1">IBT 17660</strain>
    </source>
</reference>
<accession>A0A9W9WNC3</accession>
<proteinExistence type="predicted"/>